<dbReference type="Proteomes" id="UP000790347">
    <property type="component" value="Unassembled WGS sequence"/>
</dbReference>
<dbReference type="EMBL" id="ASGP02000007">
    <property type="protein sequence ID" value="KAH9497464.1"/>
    <property type="molecule type" value="Genomic_DNA"/>
</dbReference>
<comment type="caution">
    <text evidence="1">The sequence shown here is derived from an EMBL/GenBank/DDBJ whole genome shotgun (WGS) entry which is preliminary data.</text>
</comment>
<sequence>MKKRAIQINVIISPNEKHHQFFAYQIIVGENLNTFDYANYIGSINNNNRSISEKENYNEIEEKRQKNLNRNHYYYVTSMNWNH</sequence>
<name>A0A922HR72_DERFA</name>
<organism evidence="1 2">
    <name type="scientific">Dermatophagoides farinae</name>
    <name type="common">American house dust mite</name>
    <dbReference type="NCBI Taxonomy" id="6954"/>
    <lineage>
        <taxon>Eukaryota</taxon>
        <taxon>Metazoa</taxon>
        <taxon>Ecdysozoa</taxon>
        <taxon>Arthropoda</taxon>
        <taxon>Chelicerata</taxon>
        <taxon>Arachnida</taxon>
        <taxon>Acari</taxon>
        <taxon>Acariformes</taxon>
        <taxon>Sarcoptiformes</taxon>
        <taxon>Astigmata</taxon>
        <taxon>Psoroptidia</taxon>
        <taxon>Analgoidea</taxon>
        <taxon>Pyroglyphidae</taxon>
        <taxon>Dermatophagoidinae</taxon>
        <taxon>Dermatophagoides</taxon>
    </lineage>
</organism>
<reference evidence="1" key="1">
    <citation type="submission" date="2013-05" db="EMBL/GenBank/DDBJ databases">
        <authorList>
            <person name="Yim A.K.Y."/>
            <person name="Chan T.F."/>
            <person name="Ji K.M."/>
            <person name="Liu X.Y."/>
            <person name="Zhou J.W."/>
            <person name="Li R.Q."/>
            <person name="Yang K.Y."/>
            <person name="Li J."/>
            <person name="Li M."/>
            <person name="Law P.T.W."/>
            <person name="Wu Y.L."/>
            <person name="Cai Z.L."/>
            <person name="Qin H."/>
            <person name="Bao Y."/>
            <person name="Leung R.K.K."/>
            <person name="Ng P.K.S."/>
            <person name="Zou J."/>
            <person name="Zhong X.J."/>
            <person name="Ran P.X."/>
            <person name="Zhong N.S."/>
            <person name="Liu Z.G."/>
            <person name="Tsui S.K.W."/>
        </authorList>
    </citation>
    <scope>NUCLEOTIDE SEQUENCE</scope>
    <source>
        <strain evidence="1">Derf</strain>
        <tissue evidence="1">Whole organism</tissue>
    </source>
</reference>
<reference evidence="1" key="2">
    <citation type="journal article" date="2022" name="Res Sq">
        <title>Comparative Genomics Reveals Insights into the Divergent Evolution of Astigmatic Mites and Household Pest Adaptations.</title>
        <authorList>
            <person name="Xiong Q."/>
            <person name="Wan A.T.-Y."/>
            <person name="Liu X.-Y."/>
            <person name="Fung C.S.-H."/>
            <person name="Xiao X."/>
            <person name="Malainual N."/>
            <person name="Hou J."/>
            <person name="Wang L."/>
            <person name="Wang M."/>
            <person name="Yang K."/>
            <person name="Cui Y."/>
            <person name="Leung E."/>
            <person name="Nong W."/>
            <person name="Shin S.-K."/>
            <person name="Au S."/>
            <person name="Jeong K.Y."/>
            <person name="Chew F.T."/>
            <person name="Hui J."/>
            <person name="Leung T.F."/>
            <person name="Tungtrongchitr A."/>
            <person name="Zhong N."/>
            <person name="Liu Z."/>
            <person name="Tsui S."/>
        </authorList>
    </citation>
    <scope>NUCLEOTIDE SEQUENCE</scope>
    <source>
        <strain evidence="1">Derf</strain>
        <tissue evidence="1">Whole organism</tissue>
    </source>
</reference>
<dbReference type="AlphaFoldDB" id="A0A922HR72"/>
<accession>A0A922HR72</accession>
<keyword evidence="2" id="KW-1185">Reference proteome</keyword>
<evidence type="ECO:0000313" key="2">
    <source>
        <dbReference type="Proteomes" id="UP000790347"/>
    </source>
</evidence>
<gene>
    <name evidence="1" type="ORF">DERF_013457</name>
</gene>
<protein>
    <submittedName>
        <fullName evidence="1">Uncharacterized protein</fullName>
    </submittedName>
</protein>
<evidence type="ECO:0000313" key="1">
    <source>
        <dbReference type="EMBL" id="KAH9497464.1"/>
    </source>
</evidence>
<proteinExistence type="predicted"/>